<evidence type="ECO:0000313" key="12">
    <source>
        <dbReference type="Proteomes" id="UP000007796"/>
    </source>
</evidence>
<feature type="domain" description="Carboxylesterase type B" evidence="10">
    <location>
        <begin position="65"/>
        <end position="585"/>
    </location>
</feature>
<name>F0X6Y5_GROCL</name>
<dbReference type="PROSITE" id="PS00122">
    <property type="entry name" value="CARBOXYLESTERASE_B_1"/>
    <property type="match status" value="1"/>
</dbReference>
<proteinExistence type="inferred from homology"/>
<dbReference type="Pfam" id="PF00135">
    <property type="entry name" value="COesterase"/>
    <property type="match status" value="1"/>
</dbReference>
<dbReference type="InterPro" id="IPR029058">
    <property type="entry name" value="AB_hydrolase_fold"/>
</dbReference>
<dbReference type="GO" id="GO:0016787">
    <property type="term" value="F:hydrolase activity"/>
    <property type="evidence" value="ECO:0007669"/>
    <property type="project" value="UniProtKB-KW"/>
</dbReference>
<dbReference type="STRING" id="655863.F0X6Y5"/>
<protein>
    <recommendedName>
        <fullName evidence="8">Carboxylic ester hydrolase</fullName>
        <ecNumber evidence="8">3.1.1.-</ecNumber>
    </recommendedName>
</protein>
<dbReference type="InterPro" id="IPR002018">
    <property type="entry name" value="CarbesteraseB"/>
</dbReference>
<keyword evidence="6" id="KW-0443">Lipid metabolism</keyword>
<reference evidence="11 12" key="1">
    <citation type="journal article" date="2011" name="Proc. Natl. Acad. Sci. U.S.A.">
        <title>Genome and transcriptome analyses of the mountain pine beetle-fungal symbiont Grosmannia clavigera, a lodgepole pine pathogen.</title>
        <authorList>
            <person name="DiGuistini S."/>
            <person name="Wang Y."/>
            <person name="Liao N.Y."/>
            <person name="Taylor G."/>
            <person name="Tanguay P."/>
            <person name="Feau N."/>
            <person name="Henrissat B."/>
            <person name="Chan S.K."/>
            <person name="Hesse-Orce U."/>
            <person name="Alamouti S.M."/>
            <person name="Tsui C.K.M."/>
            <person name="Docking R.T."/>
            <person name="Levasseur A."/>
            <person name="Haridas S."/>
            <person name="Robertson G."/>
            <person name="Birol I."/>
            <person name="Holt R.A."/>
            <person name="Marra M.A."/>
            <person name="Hamelin R.C."/>
            <person name="Hirst M."/>
            <person name="Jones S.J.M."/>
            <person name="Bohlmann J."/>
            <person name="Breuil C."/>
        </authorList>
    </citation>
    <scope>NUCLEOTIDE SEQUENCE [LARGE SCALE GENOMIC DNA]</scope>
    <source>
        <strain evidence="12">kw1407 / UAMH 11150</strain>
    </source>
</reference>
<dbReference type="OrthoDB" id="408631at2759"/>
<gene>
    <name evidence="11" type="ORF">CMQ_6790</name>
</gene>
<keyword evidence="5 8" id="KW-0378">Hydrolase</keyword>
<dbReference type="HOGENOM" id="CLU_006586_10_6_1"/>
<dbReference type="EC" id="3.1.1.-" evidence="8"/>
<organism evidence="12">
    <name type="scientific">Grosmannia clavigera (strain kw1407 / UAMH 11150)</name>
    <name type="common">Blue stain fungus</name>
    <name type="synonym">Graphiocladiella clavigera</name>
    <dbReference type="NCBI Taxonomy" id="655863"/>
    <lineage>
        <taxon>Eukaryota</taxon>
        <taxon>Fungi</taxon>
        <taxon>Dikarya</taxon>
        <taxon>Ascomycota</taxon>
        <taxon>Pezizomycotina</taxon>
        <taxon>Sordariomycetes</taxon>
        <taxon>Sordariomycetidae</taxon>
        <taxon>Ophiostomatales</taxon>
        <taxon>Ophiostomataceae</taxon>
        <taxon>Leptographium</taxon>
    </lineage>
</organism>
<dbReference type="Gene3D" id="3.40.50.1820">
    <property type="entry name" value="alpha/beta hydrolase"/>
    <property type="match status" value="1"/>
</dbReference>
<dbReference type="ESTHER" id="grocl-f0x6y5">
    <property type="family name" value="Fungal_carboxylesterase_lipase"/>
</dbReference>
<evidence type="ECO:0000256" key="5">
    <source>
        <dbReference type="ARBA" id="ARBA00022801"/>
    </source>
</evidence>
<keyword evidence="4 8" id="KW-0732">Signal</keyword>
<dbReference type="AlphaFoldDB" id="F0X6Y5"/>
<dbReference type="InParanoid" id="F0X6Y5"/>
<dbReference type="SUPFAM" id="SSF53474">
    <property type="entry name" value="alpha/beta-Hydrolases"/>
    <property type="match status" value="1"/>
</dbReference>
<evidence type="ECO:0000256" key="8">
    <source>
        <dbReference type="RuleBase" id="RU361235"/>
    </source>
</evidence>
<dbReference type="Proteomes" id="UP000007796">
    <property type="component" value="Unassembled WGS sequence"/>
</dbReference>
<feature type="region of interest" description="Disordered" evidence="9">
    <location>
        <begin position="29"/>
        <end position="52"/>
    </location>
</feature>
<comment type="subcellular location">
    <subcellularLocation>
        <location evidence="1">Secreted</location>
    </subcellularLocation>
</comment>
<dbReference type="GO" id="GO:0006629">
    <property type="term" value="P:lipid metabolic process"/>
    <property type="evidence" value="ECO:0007669"/>
    <property type="project" value="UniProtKB-KW"/>
</dbReference>
<dbReference type="GO" id="GO:0005576">
    <property type="term" value="C:extracellular region"/>
    <property type="evidence" value="ECO:0007669"/>
    <property type="project" value="UniProtKB-SubCell"/>
</dbReference>
<dbReference type="RefSeq" id="XP_014175951.1">
    <property type="nucleotide sequence ID" value="XM_014320476.1"/>
</dbReference>
<feature type="chain" id="PRO_5005128759" description="Carboxylic ester hydrolase" evidence="8">
    <location>
        <begin position="20"/>
        <end position="597"/>
    </location>
</feature>
<dbReference type="PROSITE" id="PS51257">
    <property type="entry name" value="PROKAR_LIPOPROTEIN"/>
    <property type="match status" value="1"/>
</dbReference>
<evidence type="ECO:0000256" key="4">
    <source>
        <dbReference type="ARBA" id="ARBA00022729"/>
    </source>
</evidence>
<evidence type="ECO:0000256" key="2">
    <source>
        <dbReference type="ARBA" id="ARBA00005964"/>
    </source>
</evidence>
<comment type="similarity">
    <text evidence="2 8">Belongs to the type-B carboxylesterase/lipase family.</text>
</comment>
<evidence type="ECO:0000256" key="6">
    <source>
        <dbReference type="ARBA" id="ARBA00023098"/>
    </source>
</evidence>
<sequence length="597" mass="63697">MRGLCAAVAVASLLGACSAHPALRERALTPDGRAPGELSDHPALKQRTPGPLEERSVVNVAYPDGTAVGLTVGSIDSFRAIPFAQPPVGDLRLRPPLKPDGPLGQIDATQLLGPSCPQMLISTGSNQLLFDILGDLVDVPIFEQVGTEQEDCLTLNVQRPAGTTSGAKLPVLVWFFGGGFELGSNAIYDGSDLIDMGVSIGQPFLFVAINSRVNGFGFLGGSALKAEGSTNLGLLDQRLGLQWTADNIAAFGGDPDKVTIWGESAGSISVLDQMVLFGGNNTYNGKPLFRGAIMDSGSIVPADPIDGSKAQAIFDSVAAESGCGAEADDAATLACLRACPYATFQKAVNSAPAIFSYNSLALSYLPRPDGTVLTDSPDQLVLSNKYAAVPMIIGDQEDEGTLFAILPINVTDTASTVEYLSSLYFHDATKEKLTEFVETYPDDPSAGSPFRTGVFNELRPGFKRLAAILGDLTFNLSRRAFLAGTSLLRPDVPSWSYLASYDYGTPILGTFHATDLLQVFYGVLPNYASKNIQTYYINFVTNLDPNVGHNATLMAWPQWSAGQNLMQFFNDHASLLADSFRSASYNFIVNNIDIFRI</sequence>
<dbReference type="GeneID" id="25980262"/>
<evidence type="ECO:0000256" key="1">
    <source>
        <dbReference type="ARBA" id="ARBA00004613"/>
    </source>
</evidence>
<keyword evidence="12" id="KW-1185">Reference proteome</keyword>
<dbReference type="eggNOG" id="KOG4389">
    <property type="taxonomic scope" value="Eukaryota"/>
</dbReference>
<evidence type="ECO:0000259" key="10">
    <source>
        <dbReference type="Pfam" id="PF00135"/>
    </source>
</evidence>
<keyword evidence="3" id="KW-0964">Secreted</keyword>
<evidence type="ECO:0000313" key="11">
    <source>
        <dbReference type="EMBL" id="EFX06469.1"/>
    </source>
</evidence>
<accession>F0X6Y5</accession>
<dbReference type="EMBL" id="GL629729">
    <property type="protein sequence ID" value="EFX06469.1"/>
    <property type="molecule type" value="Genomic_DNA"/>
</dbReference>
<dbReference type="InterPro" id="IPR050309">
    <property type="entry name" value="Type-B_Carboxylest/Lipase"/>
</dbReference>
<dbReference type="FunFam" id="3.40.50.1820:FF:000213">
    <property type="entry name" value="Carboxylic ester hydrolase"/>
    <property type="match status" value="1"/>
</dbReference>
<evidence type="ECO:0000256" key="7">
    <source>
        <dbReference type="ARBA" id="ARBA00023180"/>
    </source>
</evidence>
<keyword evidence="7" id="KW-0325">Glycoprotein</keyword>
<dbReference type="InterPro" id="IPR019826">
    <property type="entry name" value="Carboxylesterase_B_AS"/>
</dbReference>
<feature type="signal peptide" evidence="8">
    <location>
        <begin position="1"/>
        <end position="19"/>
    </location>
</feature>
<evidence type="ECO:0000256" key="3">
    <source>
        <dbReference type="ARBA" id="ARBA00022525"/>
    </source>
</evidence>
<dbReference type="PANTHER" id="PTHR11559">
    <property type="entry name" value="CARBOXYLESTERASE"/>
    <property type="match status" value="1"/>
</dbReference>
<evidence type="ECO:0000256" key="9">
    <source>
        <dbReference type="SAM" id="MobiDB-lite"/>
    </source>
</evidence>